<feature type="region of interest" description="Disordered" evidence="1">
    <location>
        <begin position="1"/>
        <end position="35"/>
    </location>
</feature>
<name>A0A5N6KYN6_9ROSI</name>
<feature type="domain" description="Prion-inhibition and propagation HeLo" evidence="2">
    <location>
        <begin position="75"/>
        <end position="272"/>
    </location>
</feature>
<evidence type="ECO:0000313" key="3">
    <source>
        <dbReference type="EMBL" id="KAB8360935.1"/>
    </source>
</evidence>
<dbReference type="Pfam" id="PF14479">
    <property type="entry name" value="HeLo"/>
    <property type="match status" value="1"/>
</dbReference>
<evidence type="ECO:0000259" key="2">
    <source>
        <dbReference type="Pfam" id="PF14479"/>
    </source>
</evidence>
<evidence type="ECO:0000256" key="1">
    <source>
        <dbReference type="SAM" id="MobiDB-lite"/>
    </source>
</evidence>
<gene>
    <name evidence="3" type="ORF">FH972_024667</name>
</gene>
<dbReference type="AlphaFoldDB" id="A0A5N6KYN6"/>
<dbReference type="Proteomes" id="UP000327013">
    <property type="component" value="Unassembled WGS sequence"/>
</dbReference>
<accession>A0A5N6KYN6</accession>
<organism evidence="3 4">
    <name type="scientific">Carpinus fangiana</name>
    <dbReference type="NCBI Taxonomy" id="176857"/>
    <lineage>
        <taxon>Eukaryota</taxon>
        <taxon>Viridiplantae</taxon>
        <taxon>Streptophyta</taxon>
        <taxon>Embryophyta</taxon>
        <taxon>Tracheophyta</taxon>
        <taxon>Spermatophyta</taxon>
        <taxon>Magnoliopsida</taxon>
        <taxon>eudicotyledons</taxon>
        <taxon>Gunneridae</taxon>
        <taxon>Pentapetalae</taxon>
        <taxon>rosids</taxon>
        <taxon>fabids</taxon>
        <taxon>Fagales</taxon>
        <taxon>Betulaceae</taxon>
        <taxon>Carpinus</taxon>
    </lineage>
</organism>
<evidence type="ECO:0000313" key="4">
    <source>
        <dbReference type="Proteomes" id="UP000327013"/>
    </source>
</evidence>
<protein>
    <recommendedName>
        <fullName evidence="2">Prion-inhibition and propagation HeLo domain-containing protein</fullName>
    </recommendedName>
</protein>
<sequence length="331" mass="36760">MADINNPPLAWAPNSSAARRARGPTKAAHGSLDTYRGHDETCTQLLELFNISQDNQASMSLVGSRPPPNLDTLPSAYSVAAQCFEQVHYEERVSSNFAQGMLKFHHLHLRLTRWGAALGLDTVDPNTDVRSLAASHPMRKVKWSRENVKTATEGLDSIQELFKDFDKRHDRNTRPGVALADLDTKTRARTEVRLCCAMSAIAIQRRASLLSNHGANILLRETKESAVLIENMTGVIDVLIKSFPHLDDAQASLAQHETSKFLQCGVDFDDLSRFRDGGANQDHLLHNALVEELIKQKTGDAKVVWNIHSYNYGIQTSHIAGGTFRWNSPSD</sequence>
<dbReference type="InterPro" id="IPR038305">
    <property type="entry name" value="HeLo_sf"/>
</dbReference>
<comment type="caution">
    <text evidence="3">The sequence shown here is derived from an EMBL/GenBank/DDBJ whole genome shotgun (WGS) entry which is preliminary data.</text>
</comment>
<dbReference type="EMBL" id="VIBQ01000017">
    <property type="protein sequence ID" value="KAB8360935.1"/>
    <property type="molecule type" value="Genomic_DNA"/>
</dbReference>
<dbReference type="InterPro" id="IPR029498">
    <property type="entry name" value="HeLo_dom"/>
</dbReference>
<reference evidence="3 4" key="1">
    <citation type="submission" date="2019-06" db="EMBL/GenBank/DDBJ databases">
        <title>A chromosomal-level reference genome of Carpinus fangiana (Coryloideae, Betulaceae).</title>
        <authorList>
            <person name="Yang X."/>
            <person name="Wang Z."/>
            <person name="Zhang L."/>
            <person name="Hao G."/>
            <person name="Liu J."/>
            <person name="Yang Y."/>
        </authorList>
    </citation>
    <scope>NUCLEOTIDE SEQUENCE [LARGE SCALE GENOMIC DNA]</scope>
    <source>
        <strain evidence="3">Cfa_2016G</strain>
        <tissue evidence="3">Leaf</tissue>
    </source>
</reference>
<proteinExistence type="predicted"/>
<keyword evidence="4" id="KW-1185">Reference proteome</keyword>
<dbReference type="Gene3D" id="1.20.120.1020">
    <property type="entry name" value="Prion-inhibition and propagation, HeLo domain"/>
    <property type="match status" value="1"/>
</dbReference>
<dbReference type="OrthoDB" id="20872at2759"/>